<dbReference type="Proteomes" id="UP000215188">
    <property type="component" value="Unassembled WGS sequence"/>
</dbReference>
<dbReference type="CDD" id="cd19961">
    <property type="entry name" value="EcYidC-like_peri"/>
    <property type="match status" value="1"/>
</dbReference>
<dbReference type="GO" id="GO:0032977">
    <property type="term" value="F:membrane insertase activity"/>
    <property type="evidence" value="ECO:0007669"/>
    <property type="project" value="InterPro"/>
</dbReference>
<evidence type="ECO:0000256" key="3">
    <source>
        <dbReference type="ARBA" id="ARBA00015325"/>
    </source>
</evidence>
<feature type="transmembrane region" description="Helical" evidence="13">
    <location>
        <begin position="474"/>
        <end position="495"/>
    </location>
</feature>
<name>A0A229FV69_9BURK</name>
<keyword evidence="4 13" id="KW-0813">Transport</keyword>
<keyword evidence="8 13" id="KW-1133">Transmembrane helix</keyword>
<dbReference type="InterPro" id="IPR028053">
    <property type="entry name" value="Membr_insert_YidC_N"/>
</dbReference>
<dbReference type="NCBIfam" id="TIGR03593">
    <property type="entry name" value="yidC_nterm"/>
    <property type="match status" value="1"/>
</dbReference>
<dbReference type="Pfam" id="PF02096">
    <property type="entry name" value="60KD_IMP"/>
    <property type="match status" value="1"/>
</dbReference>
<proteinExistence type="inferred from homology"/>
<feature type="transmembrane region" description="Helical" evidence="13">
    <location>
        <begin position="363"/>
        <end position="384"/>
    </location>
</feature>
<comment type="subcellular location">
    <subcellularLocation>
        <location evidence="1">Cell inner membrane</location>
        <topology evidence="1">Multi-pass membrane protein</topology>
    </subcellularLocation>
    <subcellularLocation>
        <location evidence="13">Cell membrane</location>
        <topology evidence="13">Multi-pass membrane protein</topology>
    </subcellularLocation>
</comment>
<dbReference type="PANTHER" id="PTHR12428">
    <property type="entry name" value="OXA1"/>
    <property type="match status" value="1"/>
</dbReference>
<dbReference type="InterPro" id="IPR028055">
    <property type="entry name" value="YidC/Oxa/ALB_C"/>
</dbReference>
<dbReference type="InterPro" id="IPR019998">
    <property type="entry name" value="Membr_insert_YidC"/>
</dbReference>
<dbReference type="GO" id="GO:0051205">
    <property type="term" value="P:protein insertion into membrane"/>
    <property type="evidence" value="ECO:0007669"/>
    <property type="project" value="TreeGrafter"/>
</dbReference>
<dbReference type="GO" id="GO:0015031">
    <property type="term" value="P:protein transport"/>
    <property type="evidence" value="ECO:0007669"/>
    <property type="project" value="UniProtKB-KW"/>
</dbReference>
<accession>A0A229FV69</accession>
<dbReference type="PRINTS" id="PR01900">
    <property type="entry name" value="YIDCPROTEIN"/>
</dbReference>
<evidence type="ECO:0000259" key="14">
    <source>
        <dbReference type="Pfam" id="PF02096"/>
    </source>
</evidence>
<dbReference type="NCBIfam" id="TIGR03592">
    <property type="entry name" value="yidC_oxa1_cterm"/>
    <property type="match status" value="1"/>
</dbReference>
<dbReference type="HAMAP" id="MF_01810">
    <property type="entry name" value="YidC_type1"/>
    <property type="match status" value="1"/>
</dbReference>
<dbReference type="Pfam" id="PF14849">
    <property type="entry name" value="YidC_periplas"/>
    <property type="match status" value="1"/>
</dbReference>
<dbReference type="EMBL" id="NJGG01000001">
    <property type="protein sequence ID" value="OXL15906.1"/>
    <property type="molecule type" value="Genomic_DNA"/>
</dbReference>
<keyword evidence="6 13" id="KW-0812">Transmembrane</keyword>
<gene>
    <name evidence="13" type="primary">yidC</name>
    <name evidence="16" type="ORF">AOC33_02075</name>
</gene>
<comment type="function">
    <text evidence="13">Required for the insertion and/or proper folding and/or complex formation of integral membrane proteins into the membrane. Involved in integration of membrane proteins that insert both dependently and independently of the Sec translocase complex, as well as at least some lipoproteins. Aids folding of multispanning membrane proteins.</text>
</comment>
<feature type="transmembrane region" description="Helical" evidence="13">
    <location>
        <begin position="516"/>
        <end position="536"/>
    </location>
</feature>
<dbReference type="PANTHER" id="PTHR12428:SF65">
    <property type="entry name" value="CYTOCHROME C OXIDASE ASSEMBLY PROTEIN COX18, MITOCHONDRIAL"/>
    <property type="match status" value="1"/>
</dbReference>
<dbReference type="Gene3D" id="2.70.98.90">
    <property type="match status" value="1"/>
</dbReference>
<feature type="transmembrane region" description="Helical" evidence="13">
    <location>
        <begin position="426"/>
        <end position="449"/>
    </location>
</feature>
<dbReference type="NCBIfam" id="NF002352">
    <property type="entry name" value="PRK01318.1-3"/>
    <property type="match status" value="1"/>
</dbReference>
<evidence type="ECO:0000313" key="16">
    <source>
        <dbReference type="EMBL" id="OXL15906.1"/>
    </source>
</evidence>
<sequence>MDIRKTLLWAIFTISAILLFDAWQLHNGQTSFFSKPKVEAQQPVAAKDATTNAPKADLPKAVAATSAKPSAPTLFAPNKTGEIITLKNDVISLEIDTLGGVISRAQLTKHLEEDKSGVLIFERSTARQYYARSGLVSASGVELPNHTQIFSVSKNAAGNSVTLVAEKNGVRLEKVLRLENGSYVVDAKHTIKNLSNPAADLTLYAELVRDNGKLEESMFYATFTGPALYTDAEKFQKIEFTDIEKNKAKIPGPQQKDSPTWVAMVQHYFASAWIPSNNFQRDLYVGKLENNQYRIGVQSKLETLGIGQEKTETLKLFVGPQEEQALEKIAPGLELVKDYGWFTILAKPIFWLLEKIHALVNNWGWSIILLTMLIKLAFFPLSAASYKSMARMKLVQPRVLELKERHKGEPQKLNQAMMEMYRKEKINPLGGCFPVLIQIPVFIALYWVLLSSVEMRGAPWWGWIQDLSKPDTLFGVWFGAPIGLLPILMAVSMFIQTKLNPTPPDPLQAKLMMFMPIAFSVMFFFFPSGLVLYWVVNNILSIAQQWQINKIYGEAKKPA</sequence>
<keyword evidence="7 13" id="KW-0653">Protein transport</keyword>
<keyword evidence="17" id="KW-1185">Reference proteome</keyword>
<dbReference type="CDD" id="cd20070">
    <property type="entry name" value="5TM_YidC_Alb3"/>
    <property type="match status" value="1"/>
</dbReference>
<dbReference type="InterPro" id="IPR038221">
    <property type="entry name" value="YidC_periplasmic_sf"/>
</dbReference>
<evidence type="ECO:0000256" key="4">
    <source>
        <dbReference type="ARBA" id="ARBA00022448"/>
    </source>
</evidence>
<evidence type="ECO:0000256" key="7">
    <source>
        <dbReference type="ARBA" id="ARBA00022927"/>
    </source>
</evidence>
<dbReference type="InterPro" id="IPR047196">
    <property type="entry name" value="YidC_ALB_C"/>
</dbReference>
<evidence type="ECO:0000259" key="15">
    <source>
        <dbReference type="Pfam" id="PF14849"/>
    </source>
</evidence>
<dbReference type="PRINTS" id="PR00701">
    <property type="entry name" value="60KDINNERMP"/>
</dbReference>
<organism evidence="16 17">
    <name type="scientific">Polynucleobacter cosmopolitanus</name>
    <dbReference type="NCBI Taxonomy" id="351345"/>
    <lineage>
        <taxon>Bacteria</taxon>
        <taxon>Pseudomonadati</taxon>
        <taxon>Pseudomonadota</taxon>
        <taxon>Betaproteobacteria</taxon>
        <taxon>Burkholderiales</taxon>
        <taxon>Burkholderiaceae</taxon>
        <taxon>Polynucleobacter</taxon>
    </lineage>
</organism>
<evidence type="ECO:0000256" key="1">
    <source>
        <dbReference type="ARBA" id="ARBA00004429"/>
    </source>
</evidence>
<comment type="similarity">
    <text evidence="2 13">Belongs to the OXA1/ALB3/YidC family. Type 1 subfamily.</text>
</comment>
<evidence type="ECO:0000256" key="9">
    <source>
        <dbReference type="ARBA" id="ARBA00023136"/>
    </source>
</evidence>
<evidence type="ECO:0000256" key="13">
    <source>
        <dbReference type="HAMAP-Rule" id="MF_01810"/>
    </source>
</evidence>
<evidence type="ECO:0000313" key="17">
    <source>
        <dbReference type="Proteomes" id="UP000215188"/>
    </source>
</evidence>
<protein>
    <recommendedName>
        <fullName evidence="3 13">Membrane protein insertase YidC</fullName>
    </recommendedName>
    <alternativeName>
        <fullName evidence="12 13">Foldase YidC</fullName>
    </alternativeName>
    <alternativeName>
        <fullName evidence="11 13">Membrane integrase YidC</fullName>
    </alternativeName>
    <alternativeName>
        <fullName evidence="13">Membrane protein YidC</fullName>
    </alternativeName>
</protein>
<comment type="subunit">
    <text evidence="13">Interacts with the Sec translocase complex via SecD. Specifically interacts with transmembrane segments of nascent integral membrane proteins during membrane integration.</text>
</comment>
<evidence type="ECO:0000256" key="11">
    <source>
        <dbReference type="ARBA" id="ARBA00033245"/>
    </source>
</evidence>
<evidence type="ECO:0000256" key="2">
    <source>
        <dbReference type="ARBA" id="ARBA00010527"/>
    </source>
</evidence>
<evidence type="ECO:0000256" key="8">
    <source>
        <dbReference type="ARBA" id="ARBA00022989"/>
    </source>
</evidence>
<keyword evidence="10 13" id="KW-0143">Chaperone</keyword>
<dbReference type="InterPro" id="IPR001708">
    <property type="entry name" value="YidC/ALB3/OXA1/COX18"/>
</dbReference>
<evidence type="ECO:0000256" key="6">
    <source>
        <dbReference type="ARBA" id="ARBA00022692"/>
    </source>
</evidence>
<dbReference type="OrthoDB" id="9780552at2"/>
<dbReference type="GO" id="GO:0005886">
    <property type="term" value="C:plasma membrane"/>
    <property type="evidence" value="ECO:0007669"/>
    <property type="project" value="UniProtKB-SubCell"/>
</dbReference>
<dbReference type="RefSeq" id="WP_089514943.1">
    <property type="nucleotide sequence ID" value="NZ_NJGG01000001.1"/>
</dbReference>
<evidence type="ECO:0000256" key="5">
    <source>
        <dbReference type="ARBA" id="ARBA00022475"/>
    </source>
</evidence>
<feature type="domain" description="Membrane insertase YidC N-terminal" evidence="15">
    <location>
        <begin position="84"/>
        <end position="352"/>
    </location>
</feature>
<reference evidence="16 17" key="1">
    <citation type="submission" date="2017-06" db="EMBL/GenBank/DDBJ databases">
        <title>Reclassification of a Polynucleobacter cosmopolitanus strain isolated from tropical Lake Victoria as Polynucleobacter victoriensis comb. nov.</title>
        <authorList>
            <person name="Hahn M.W."/>
        </authorList>
    </citation>
    <scope>NUCLEOTIDE SEQUENCE [LARGE SCALE GENOMIC DNA]</scope>
    <source>
        <strain evidence="16 17">MWH-MoIso2</strain>
    </source>
</reference>
<dbReference type="AlphaFoldDB" id="A0A229FV69"/>
<evidence type="ECO:0000256" key="12">
    <source>
        <dbReference type="ARBA" id="ARBA00033342"/>
    </source>
</evidence>
<keyword evidence="9 13" id="KW-0472">Membrane</keyword>
<feature type="domain" description="Membrane insertase YidC/Oxa/ALB C-terminal" evidence="14">
    <location>
        <begin position="363"/>
        <end position="550"/>
    </location>
</feature>
<comment type="caution">
    <text evidence="16">The sequence shown here is derived from an EMBL/GenBank/DDBJ whole genome shotgun (WGS) entry which is preliminary data.</text>
</comment>
<keyword evidence="5 13" id="KW-1003">Cell membrane</keyword>
<evidence type="ECO:0000256" key="10">
    <source>
        <dbReference type="ARBA" id="ARBA00023186"/>
    </source>
</evidence>
<dbReference type="NCBIfam" id="NF002353">
    <property type="entry name" value="PRK01318.1-4"/>
    <property type="match status" value="1"/>
</dbReference>